<dbReference type="GO" id="GO:0019344">
    <property type="term" value="P:cysteine biosynthetic process"/>
    <property type="evidence" value="ECO:0007669"/>
    <property type="project" value="UniProtKB-KW"/>
</dbReference>
<dbReference type="InterPro" id="IPR050214">
    <property type="entry name" value="Cys_Synth/Cystath_Beta-Synth"/>
</dbReference>
<dbReference type="SUPFAM" id="SSF53686">
    <property type="entry name" value="Tryptophan synthase beta subunit-like PLP-dependent enzymes"/>
    <property type="match status" value="1"/>
</dbReference>
<proteinExistence type="inferred from homology"/>
<evidence type="ECO:0000259" key="7">
    <source>
        <dbReference type="Pfam" id="PF00291"/>
    </source>
</evidence>
<dbReference type="InterPro" id="IPR036052">
    <property type="entry name" value="TrpB-like_PALP_sf"/>
</dbReference>
<dbReference type="AlphaFoldDB" id="A0AAD7XQK8"/>
<evidence type="ECO:0000256" key="2">
    <source>
        <dbReference type="ARBA" id="ARBA00007103"/>
    </source>
</evidence>
<evidence type="ECO:0000256" key="4">
    <source>
        <dbReference type="ARBA" id="ARBA00022679"/>
    </source>
</evidence>
<dbReference type="InterPro" id="IPR001926">
    <property type="entry name" value="TrpB-like_PALP"/>
</dbReference>
<gene>
    <name evidence="8" type="ORF">CTAYLR_002365</name>
</gene>
<keyword evidence="6" id="KW-0198">Cysteine biosynthesis</keyword>
<protein>
    <recommendedName>
        <fullName evidence="7">Tryptophan synthase beta chain-like PALP domain-containing protein</fullName>
    </recommendedName>
</protein>
<reference evidence="8" key="1">
    <citation type="submission" date="2023-01" db="EMBL/GenBank/DDBJ databases">
        <title>Metagenome sequencing of chrysophaentin producing Chrysophaeum taylorii.</title>
        <authorList>
            <person name="Davison J."/>
            <person name="Bewley C."/>
        </authorList>
    </citation>
    <scope>NUCLEOTIDE SEQUENCE</scope>
    <source>
        <strain evidence="8">NIES-1699</strain>
    </source>
</reference>
<name>A0AAD7XQK8_9STRA</name>
<dbReference type="CDD" id="cd01561">
    <property type="entry name" value="CBS_like"/>
    <property type="match status" value="1"/>
</dbReference>
<keyword evidence="4" id="KW-0808">Transferase</keyword>
<evidence type="ECO:0000256" key="6">
    <source>
        <dbReference type="ARBA" id="ARBA00023192"/>
    </source>
</evidence>
<dbReference type="PANTHER" id="PTHR10314">
    <property type="entry name" value="CYSTATHIONINE BETA-SYNTHASE"/>
    <property type="match status" value="1"/>
</dbReference>
<comment type="similarity">
    <text evidence="2">Belongs to the cysteine synthase/cystathionine beta-synthase family.</text>
</comment>
<dbReference type="GO" id="GO:0016740">
    <property type="term" value="F:transferase activity"/>
    <property type="evidence" value="ECO:0007669"/>
    <property type="project" value="UniProtKB-KW"/>
</dbReference>
<dbReference type="Pfam" id="PF00291">
    <property type="entry name" value="PALP"/>
    <property type="match status" value="1"/>
</dbReference>
<evidence type="ECO:0000256" key="1">
    <source>
        <dbReference type="ARBA" id="ARBA00001933"/>
    </source>
</evidence>
<keyword evidence="5" id="KW-0663">Pyridoxal phosphate</keyword>
<sequence>MWASLFGGGMPPARGAGRGGVYENVSLTVGNTPVVKISEKLAPPGVEVYAKCEFFNPLSSVKDRLAVAIIEDAEKRGVLKPGDTVVEATSGNTGIAIAMVCAQRGYACVVCMAEPFSVERRKLMRMLGAKVIVTPKAGKGTGMVRKAEELCAKHGWFLARQFENEANWKFHESTTGPEIIADFSGKTLTHWVTGYGTGGTFHGAGKALKRAMPSLKIILAEPEAAPLLKSGIPTERNSDGSPAVTHPAFTSHPIQGWTPDFIPKVLDDAPMDDLRDELFMVPGRAALETAKNLASKEGILTGISGGGTMYAALEVAKIAPKGSVILAMLPDTGERYLSTTLFSDIAADMTEAELEIAKSTPSFQLIPGKPPVLAAT</sequence>
<comment type="cofactor">
    <cofactor evidence="1">
        <name>pyridoxal 5'-phosphate</name>
        <dbReference type="ChEBI" id="CHEBI:597326"/>
    </cofactor>
</comment>
<dbReference type="EMBL" id="JAQMWT010000316">
    <property type="protein sequence ID" value="KAJ8605327.1"/>
    <property type="molecule type" value="Genomic_DNA"/>
</dbReference>
<feature type="domain" description="Tryptophan synthase beta chain-like PALP" evidence="7">
    <location>
        <begin position="25"/>
        <end position="331"/>
    </location>
</feature>
<organism evidence="8 9">
    <name type="scientific">Chrysophaeum taylorii</name>
    <dbReference type="NCBI Taxonomy" id="2483200"/>
    <lineage>
        <taxon>Eukaryota</taxon>
        <taxon>Sar</taxon>
        <taxon>Stramenopiles</taxon>
        <taxon>Ochrophyta</taxon>
        <taxon>Pelagophyceae</taxon>
        <taxon>Pelagomonadales</taxon>
        <taxon>Pelagomonadaceae</taxon>
        <taxon>Chrysophaeum</taxon>
    </lineage>
</organism>
<comment type="caution">
    <text evidence="8">The sequence shown here is derived from an EMBL/GenBank/DDBJ whole genome shotgun (WGS) entry which is preliminary data.</text>
</comment>
<dbReference type="Proteomes" id="UP001230188">
    <property type="component" value="Unassembled WGS sequence"/>
</dbReference>
<evidence type="ECO:0000313" key="9">
    <source>
        <dbReference type="Proteomes" id="UP001230188"/>
    </source>
</evidence>
<evidence type="ECO:0000256" key="5">
    <source>
        <dbReference type="ARBA" id="ARBA00022898"/>
    </source>
</evidence>
<dbReference type="FunFam" id="3.40.50.1100:FF:000016">
    <property type="entry name" value="Cysteine synthase A"/>
    <property type="match status" value="1"/>
</dbReference>
<keyword evidence="3" id="KW-0028">Amino-acid biosynthesis</keyword>
<evidence type="ECO:0000313" key="8">
    <source>
        <dbReference type="EMBL" id="KAJ8605327.1"/>
    </source>
</evidence>
<dbReference type="Gene3D" id="3.40.50.1100">
    <property type="match status" value="2"/>
</dbReference>
<keyword evidence="9" id="KW-1185">Reference proteome</keyword>
<accession>A0AAD7XQK8</accession>
<evidence type="ECO:0000256" key="3">
    <source>
        <dbReference type="ARBA" id="ARBA00022605"/>
    </source>
</evidence>